<protein>
    <submittedName>
        <fullName evidence="1">Uncharacterized protein</fullName>
    </submittedName>
</protein>
<reference evidence="1 2" key="1">
    <citation type="submission" date="2016-06" db="EMBL/GenBank/DDBJ databases">
        <title>The Draft Genome Sequence and Annotation of the Desert Woodrat Neotoma lepida.</title>
        <authorList>
            <person name="Campbell M."/>
            <person name="Oakeson K.F."/>
            <person name="Yandell M."/>
            <person name="Halpert J.R."/>
            <person name="Dearing D."/>
        </authorList>
    </citation>
    <scope>NUCLEOTIDE SEQUENCE [LARGE SCALE GENOMIC DNA]</scope>
    <source>
        <strain evidence="1">417</strain>
        <tissue evidence="1">Liver</tissue>
    </source>
</reference>
<evidence type="ECO:0000313" key="1">
    <source>
        <dbReference type="EMBL" id="OBS59668.1"/>
    </source>
</evidence>
<sequence>TSSPAAESHPRQESDLTGFVNVATKHCIAMCHRTMMSWNSEMEILLMSWKSVTMDGLL</sequence>
<dbReference type="AlphaFoldDB" id="A0A1A6G0F3"/>
<comment type="caution">
    <text evidence="1">The sequence shown here is derived from an EMBL/GenBank/DDBJ whole genome shotgun (WGS) entry which is preliminary data.</text>
</comment>
<accession>A0A1A6G0F3</accession>
<evidence type="ECO:0000313" key="2">
    <source>
        <dbReference type="Proteomes" id="UP000092124"/>
    </source>
</evidence>
<proteinExistence type="predicted"/>
<organism evidence="1 2">
    <name type="scientific">Neotoma lepida</name>
    <name type="common">Desert woodrat</name>
    <dbReference type="NCBI Taxonomy" id="56216"/>
    <lineage>
        <taxon>Eukaryota</taxon>
        <taxon>Metazoa</taxon>
        <taxon>Chordata</taxon>
        <taxon>Craniata</taxon>
        <taxon>Vertebrata</taxon>
        <taxon>Euteleostomi</taxon>
        <taxon>Mammalia</taxon>
        <taxon>Eutheria</taxon>
        <taxon>Euarchontoglires</taxon>
        <taxon>Glires</taxon>
        <taxon>Rodentia</taxon>
        <taxon>Myomorpha</taxon>
        <taxon>Muroidea</taxon>
        <taxon>Cricetidae</taxon>
        <taxon>Neotominae</taxon>
        <taxon>Neotoma</taxon>
    </lineage>
</organism>
<gene>
    <name evidence="1" type="ORF">A6R68_09213</name>
</gene>
<keyword evidence="2" id="KW-1185">Reference proteome</keyword>
<dbReference type="Proteomes" id="UP000092124">
    <property type="component" value="Unassembled WGS sequence"/>
</dbReference>
<feature type="non-terminal residue" evidence="1">
    <location>
        <position position="1"/>
    </location>
</feature>
<dbReference type="EMBL" id="LZPO01107984">
    <property type="protein sequence ID" value="OBS59668.1"/>
    <property type="molecule type" value="Genomic_DNA"/>
</dbReference>
<name>A0A1A6G0F3_NEOLE</name>
<feature type="non-terminal residue" evidence="1">
    <location>
        <position position="58"/>
    </location>
</feature>